<dbReference type="InterPro" id="IPR048395">
    <property type="entry name" value="Glyco_hydro_31_C"/>
</dbReference>
<evidence type="ECO:0000313" key="7">
    <source>
        <dbReference type="Proteomes" id="UP001652432"/>
    </source>
</evidence>
<dbReference type="CDD" id="cd06591">
    <property type="entry name" value="GH31_xylosidase_XylS"/>
    <property type="match status" value="1"/>
</dbReference>
<evidence type="ECO:0000259" key="4">
    <source>
        <dbReference type="Pfam" id="PF13802"/>
    </source>
</evidence>
<dbReference type="InterPro" id="IPR051816">
    <property type="entry name" value="Glycosyl_Hydrolase_31"/>
</dbReference>
<keyword evidence="2 6" id="KW-0378">Hydrolase</keyword>
<dbReference type="GO" id="GO:0016787">
    <property type="term" value="F:hydrolase activity"/>
    <property type="evidence" value="ECO:0007669"/>
    <property type="project" value="UniProtKB-KW"/>
</dbReference>
<proteinExistence type="inferred from homology"/>
<dbReference type="Gene3D" id="2.60.40.1180">
    <property type="entry name" value="Golgi alpha-mannosidase II"/>
    <property type="match status" value="1"/>
</dbReference>
<dbReference type="EMBL" id="JAOQKJ010000018">
    <property type="protein sequence ID" value="MCU6745851.1"/>
    <property type="molecule type" value="Genomic_DNA"/>
</dbReference>
<name>A0ABT2T783_9FIRM</name>
<dbReference type="InterPro" id="IPR000322">
    <property type="entry name" value="Glyco_hydro_31_TIM"/>
</dbReference>
<feature type="domain" description="Glycoside hydrolase family 31 TIM barrel" evidence="3">
    <location>
        <begin position="250"/>
        <end position="587"/>
    </location>
</feature>
<dbReference type="InterPro" id="IPR013780">
    <property type="entry name" value="Glyco_hydro_b"/>
</dbReference>
<dbReference type="InterPro" id="IPR017853">
    <property type="entry name" value="GH"/>
</dbReference>
<dbReference type="Gene3D" id="3.20.20.80">
    <property type="entry name" value="Glycosidases"/>
    <property type="match status" value="1"/>
</dbReference>
<dbReference type="Proteomes" id="UP001652432">
    <property type="component" value="Unassembled WGS sequence"/>
</dbReference>
<dbReference type="InterPro" id="IPR025887">
    <property type="entry name" value="Glyco_hydro_31_N_dom"/>
</dbReference>
<organism evidence="6 7">
    <name type="scientific">Suilimivivens aceti</name>
    <dbReference type="NCBI Taxonomy" id="2981774"/>
    <lineage>
        <taxon>Bacteria</taxon>
        <taxon>Bacillati</taxon>
        <taxon>Bacillota</taxon>
        <taxon>Clostridia</taxon>
        <taxon>Lachnospirales</taxon>
        <taxon>Lachnospiraceae</taxon>
        <taxon>Suilimivivens</taxon>
    </lineage>
</organism>
<dbReference type="SUPFAM" id="SSF51445">
    <property type="entry name" value="(Trans)glycosidases"/>
    <property type="match status" value="1"/>
</dbReference>
<dbReference type="PANTHER" id="PTHR43863">
    <property type="entry name" value="HYDROLASE, PUTATIVE (AFU_ORTHOLOGUE AFUA_1G03140)-RELATED"/>
    <property type="match status" value="1"/>
</dbReference>
<dbReference type="Gene3D" id="2.60.40.1760">
    <property type="entry name" value="glycosyl hydrolase (family 31)"/>
    <property type="match status" value="1"/>
</dbReference>
<sequence length="690" mass="80130">MKVRQEGNRLIIAEGVSQVWIDPWGENSARIRMTKEARMDENDWALTEPVKECIPVITEKELDITDPWYKGDEWTKYHMTGKEYTMVNGKLTVKINPEGWISFYNQKGELLTAEYWRNRNRINRYAVPLRIDAREMKPVQGTDEYEVTMRFEAFDDENIYGMGQYQEKNLNKKGAILELAQRNSQASVPFMVSSRGYGLFWNNPAIGTAAFGANKTEWYAKRTKKIDYFITAGDTPAEIEKQYSDATGRTPMMPEFGLGYWQCKLRYRNQEELLKVAREHKRRGLPMDAIVIDFFHWSMQGNFEFEKRDWPDPEAMVKELKELGIETVVSVWPTIDERSKYFGEMSDNGYLVRTDRGCGDHMTWMGNTIFYDATHPGARKFVFDKCKKNYYDKGIRIFWLDEAEPEYGPYDFDNYRYYAGPALQCSNIYPVMYAKGFYDGLKEAGEKEIMSLVRCAWAGSQKYGVLTWSGDIHSSFRAMREQLQAGLNMGMAGIPWWTSDIGGFIGGDITDPAFKELLVRWFAWGAFCPVFRMHGERSPWYEREEEFIDGIRQLTSGQDNEVWSFGEDNYEILKKYLFLREKLRPYIRECMRRASETGEPVMRPLFFDFPEDQKAWETEDAYMFGKDLLVAPVMEAGISERAVYLPAGTRWKESATGRIYEGGETVSASAPIDIIPVFIREGADISVYEN</sequence>
<evidence type="ECO:0000259" key="5">
    <source>
        <dbReference type="Pfam" id="PF21365"/>
    </source>
</evidence>
<evidence type="ECO:0000256" key="1">
    <source>
        <dbReference type="ARBA" id="ARBA00007806"/>
    </source>
</evidence>
<feature type="domain" description="Glycoside hydrolase family 31 N-terminal" evidence="4">
    <location>
        <begin position="25"/>
        <end position="205"/>
    </location>
</feature>
<dbReference type="PANTHER" id="PTHR43863:SF2">
    <property type="entry name" value="MALTASE-GLUCOAMYLASE"/>
    <property type="match status" value="1"/>
</dbReference>
<protein>
    <submittedName>
        <fullName evidence="6">Glycoside hydrolase family 31 protein</fullName>
    </submittedName>
</protein>
<dbReference type="SUPFAM" id="SSF74650">
    <property type="entry name" value="Galactose mutarotase-like"/>
    <property type="match status" value="1"/>
</dbReference>
<dbReference type="CDD" id="cd14752">
    <property type="entry name" value="GH31_N"/>
    <property type="match status" value="1"/>
</dbReference>
<dbReference type="SUPFAM" id="SSF51011">
    <property type="entry name" value="Glycosyl hydrolase domain"/>
    <property type="match status" value="1"/>
</dbReference>
<comment type="caution">
    <text evidence="6">The sequence shown here is derived from an EMBL/GenBank/DDBJ whole genome shotgun (WGS) entry which is preliminary data.</text>
</comment>
<dbReference type="RefSeq" id="WP_262575882.1">
    <property type="nucleotide sequence ID" value="NZ_JAOQKJ010000018.1"/>
</dbReference>
<keyword evidence="2" id="KW-0326">Glycosidase</keyword>
<gene>
    <name evidence="6" type="ORF">OCV77_15345</name>
</gene>
<evidence type="ECO:0000256" key="2">
    <source>
        <dbReference type="RuleBase" id="RU361185"/>
    </source>
</evidence>
<dbReference type="Pfam" id="PF21365">
    <property type="entry name" value="Glyco_hydro_31_3rd"/>
    <property type="match status" value="1"/>
</dbReference>
<feature type="domain" description="Glycosyl hydrolase family 31 C-terminal" evidence="5">
    <location>
        <begin position="598"/>
        <end position="683"/>
    </location>
</feature>
<evidence type="ECO:0000259" key="3">
    <source>
        <dbReference type="Pfam" id="PF01055"/>
    </source>
</evidence>
<reference evidence="6 7" key="1">
    <citation type="journal article" date="2021" name="ISME Commun">
        <title>Automated analysis of genomic sequences facilitates high-throughput and comprehensive description of bacteria.</title>
        <authorList>
            <person name="Hitch T.C.A."/>
        </authorList>
    </citation>
    <scope>NUCLEOTIDE SEQUENCE [LARGE SCALE GENOMIC DNA]</scope>
    <source>
        <strain evidence="6 7">Sanger_18</strain>
    </source>
</reference>
<evidence type="ECO:0000313" key="6">
    <source>
        <dbReference type="EMBL" id="MCU6745851.1"/>
    </source>
</evidence>
<dbReference type="Pfam" id="PF13802">
    <property type="entry name" value="Gal_mutarotas_2"/>
    <property type="match status" value="1"/>
</dbReference>
<accession>A0ABT2T783</accession>
<dbReference type="Pfam" id="PF01055">
    <property type="entry name" value="Glyco_hydro_31_2nd"/>
    <property type="match status" value="1"/>
</dbReference>
<keyword evidence="7" id="KW-1185">Reference proteome</keyword>
<comment type="similarity">
    <text evidence="1 2">Belongs to the glycosyl hydrolase 31 family.</text>
</comment>
<dbReference type="InterPro" id="IPR011013">
    <property type="entry name" value="Gal_mutarotase_sf_dom"/>
</dbReference>